<organism evidence="1">
    <name type="scientific">bioreactor metagenome</name>
    <dbReference type="NCBI Taxonomy" id="1076179"/>
    <lineage>
        <taxon>unclassified sequences</taxon>
        <taxon>metagenomes</taxon>
        <taxon>ecological metagenomes</taxon>
    </lineage>
</organism>
<accession>A0A645I5D6</accession>
<dbReference type="AlphaFoldDB" id="A0A645I5D6"/>
<reference evidence="1" key="1">
    <citation type="submission" date="2019-08" db="EMBL/GenBank/DDBJ databases">
        <authorList>
            <person name="Kucharzyk K."/>
            <person name="Murdoch R.W."/>
            <person name="Higgins S."/>
            <person name="Loffler F."/>
        </authorList>
    </citation>
    <scope>NUCLEOTIDE SEQUENCE</scope>
</reference>
<dbReference type="EMBL" id="VSSQ01106257">
    <property type="protein sequence ID" value="MPN45982.1"/>
    <property type="molecule type" value="Genomic_DNA"/>
</dbReference>
<sequence length="164" mass="17984">MAYLLPHGGCLHSAEYWRKEGILILLEYLGLQAAVEELGICRMYGCGLPYHTVQIDGHLGQPSCAHHLLDDEHDLLGPSHGEDGYQYLTALLRGLLQQTMHLLGCLHSAGLVVLGPTVCGFYHQGLEAYELVDCGIEEPGLLEFVVPGECDIMESVAYVEVGHR</sequence>
<comment type="caution">
    <text evidence="1">The sequence shown here is derived from an EMBL/GenBank/DDBJ whole genome shotgun (WGS) entry which is preliminary data.</text>
</comment>
<gene>
    <name evidence="1" type="ORF">SDC9_193561</name>
</gene>
<protein>
    <submittedName>
        <fullName evidence="1">Uncharacterized protein</fullName>
    </submittedName>
</protein>
<proteinExistence type="predicted"/>
<evidence type="ECO:0000313" key="1">
    <source>
        <dbReference type="EMBL" id="MPN45982.1"/>
    </source>
</evidence>
<name>A0A645I5D6_9ZZZZ</name>